<comment type="caution">
    <text evidence="1">The sequence shown here is derived from an EMBL/GenBank/DDBJ whole genome shotgun (WGS) entry which is preliminary data.</text>
</comment>
<dbReference type="Proteomes" id="UP000234460">
    <property type="component" value="Chromosome LMANV2"/>
</dbReference>
<gene>
    <name evidence="1" type="ORF">LMANV2_330101</name>
</gene>
<evidence type="ECO:0000313" key="1">
    <source>
        <dbReference type="EMBL" id="SOR61749.1"/>
    </source>
</evidence>
<dbReference type="EMBL" id="OEJX01000027">
    <property type="protein sequence ID" value="SOR61749.1"/>
    <property type="molecule type" value="Genomic_DNA"/>
</dbReference>
<protein>
    <submittedName>
        <fullName evidence="1">Uncharacterized protein</fullName>
    </submittedName>
</protein>
<reference evidence="1 2" key="1">
    <citation type="submission" date="2017-11" db="EMBL/GenBank/DDBJ databases">
        <authorList>
            <person name="Lechat P."/>
        </authorList>
    </citation>
    <scope>NUCLEOTIDE SEQUENCE [LARGE SCALE GENOMIC DNA]</scope>
    <source>
        <strain evidence="1">L495</strain>
    </source>
</reference>
<sequence>MILDFGSLKIIIKTVNGKFCETVFGFRRLIFVSRPIHSLRK</sequence>
<accession>A0AAQ1SNZ9</accession>
<proteinExistence type="predicted"/>
<evidence type="ECO:0000313" key="2">
    <source>
        <dbReference type="Proteomes" id="UP000234460"/>
    </source>
</evidence>
<organism evidence="1 2">
    <name type="scientific">Leptospira interrogans serovar Manilae</name>
    <dbReference type="NCBI Taxonomy" id="214675"/>
    <lineage>
        <taxon>Bacteria</taxon>
        <taxon>Pseudomonadati</taxon>
        <taxon>Spirochaetota</taxon>
        <taxon>Spirochaetia</taxon>
        <taxon>Leptospirales</taxon>
        <taxon>Leptospiraceae</taxon>
        <taxon>Leptospira</taxon>
    </lineage>
</organism>
<dbReference type="AlphaFoldDB" id="A0AAQ1SNZ9"/>
<name>A0AAQ1SNZ9_LEPIR</name>